<feature type="transmembrane region" description="Helical" evidence="1">
    <location>
        <begin position="89"/>
        <end position="109"/>
    </location>
</feature>
<feature type="transmembrane region" description="Helical" evidence="1">
    <location>
        <begin position="124"/>
        <end position="141"/>
    </location>
</feature>
<dbReference type="Proteomes" id="UP000831460">
    <property type="component" value="Chromosome"/>
</dbReference>
<dbReference type="PANTHER" id="PTHR20992">
    <property type="entry name" value="AT15442P-RELATED"/>
    <property type="match status" value="1"/>
</dbReference>
<feature type="transmembrane region" description="Helical" evidence="1">
    <location>
        <begin position="54"/>
        <end position="77"/>
    </location>
</feature>
<dbReference type="InterPro" id="IPR005240">
    <property type="entry name" value="DUF389"/>
</dbReference>
<dbReference type="EMBL" id="CP094532">
    <property type="protein sequence ID" value="UOE42134.1"/>
    <property type="molecule type" value="Genomic_DNA"/>
</dbReference>
<evidence type="ECO:0000313" key="3">
    <source>
        <dbReference type="Proteomes" id="UP000831460"/>
    </source>
</evidence>
<dbReference type="Pfam" id="PF04087">
    <property type="entry name" value="DUF389"/>
    <property type="match status" value="1"/>
</dbReference>
<protein>
    <submittedName>
        <fullName evidence="2">DUF389 domain-containing protein</fullName>
    </submittedName>
</protein>
<feature type="transmembrane region" description="Helical" evidence="1">
    <location>
        <begin position="221"/>
        <end position="242"/>
    </location>
</feature>
<evidence type="ECO:0000313" key="2">
    <source>
        <dbReference type="EMBL" id="UOE42134.1"/>
    </source>
</evidence>
<dbReference type="PANTHER" id="PTHR20992:SF9">
    <property type="entry name" value="AT15442P-RELATED"/>
    <property type="match status" value="1"/>
</dbReference>
<keyword evidence="1" id="KW-1133">Transmembrane helix</keyword>
<reference evidence="2 3" key="1">
    <citation type="submission" date="2022-03" db="EMBL/GenBank/DDBJ databases">
        <title>Chryseobacterium sp. isolated from particulate matters in swine house.</title>
        <authorList>
            <person name="Won M."/>
            <person name="Kim S.-J."/>
            <person name="Kwon S.-W."/>
        </authorList>
    </citation>
    <scope>NUCLEOTIDE SEQUENCE [LARGE SCALE GENOMIC DNA]</scope>
    <source>
        <strain evidence="2 3">SC2-2</strain>
    </source>
</reference>
<feature type="transmembrane region" description="Helical" evidence="1">
    <location>
        <begin position="32"/>
        <end position="48"/>
    </location>
</feature>
<dbReference type="RefSeq" id="WP_243551084.1">
    <property type="nucleotide sequence ID" value="NZ_CP094532.1"/>
</dbReference>
<gene>
    <name evidence="2" type="ORF">MTP09_05725</name>
</gene>
<accession>A0ABY4BTP2</accession>
<evidence type="ECO:0000256" key="1">
    <source>
        <dbReference type="SAM" id="Phobius"/>
    </source>
</evidence>
<proteinExistence type="predicted"/>
<keyword evidence="1" id="KW-0812">Transmembrane</keyword>
<sequence>MNKLFNLHNGEEDKAKVLENVRNSISFSGSNFWILACAIMVASVGLNVNSTAVVIGAMLISPLMGPIVGAGFALGMYDFSLLRKSLKNLLISTLVGLGVSFIYFLLSPFKEAQSEILSRTAPNIYDVIIAFFGGLVGVIAVTRVEKGNPIPGVAIATALMPPLCTAGYGLATGKFGYFAGAMFLYTINCVFICIATFIIVKYLKYPAAELVDKKKETRVRNWISIITLLMIIPSVFFAYRFIQQQRFYEKVSHYVTKEFEEKGNTIVYRKTSYTTNPRRIELAFLTRKFTSEEIKEEEQKLSEYGITNTRLIIRQDSAFLAQATKIQNNEVSNDATKIAAELNAKIDRYVFKTDNLYSEAKAIVPGLKSLSASKQEILSDKDSAVVIPVAMYESENNLTDAQNKTLQNWLKARLKVDTIEIYKRH</sequence>
<organism evidence="2 3">
    <name type="scientific">Chryseobacterium suipulveris</name>
    <dbReference type="NCBI Taxonomy" id="2929800"/>
    <lineage>
        <taxon>Bacteria</taxon>
        <taxon>Pseudomonadati</taxon>
        <taxon>Bacteroidota</taxon>
        <taxon>Flavobacteriia</taxon>
        <taxon>Flavobacteriales</taxon>
        <taxon>Weeksellaceae</taxon>
        <taxon>Chryseobacterium group</taxon>
        <taxon>Chryseobacterium</taxon>
    </lineage>
</organism>
<feature type="transmembrane region" description="Helical" evidence="1">
    <location>
        <begin position="177"/>
        <end position="200"/>
    </location>
</feature>
<feature type="transmembrane region" description="Helical" evidence="1">
    <location>
        <begin position="153"/>
        <end position="171"/>
    </location>
</feature>
<name>A0ABY4BTP2_9FLAO</name>
<keyword evidence="3" id="KW-1185">Reference proteome</keyword>
<keyword evidence="1" id="KW-0472">Membrane</keyword>